<dbReference type="OrthoDB" id="1736072at2759"/>
<evidence type="ECO:0000256" key="2">
    <source>
        <dbReference type="SAM" id="Phobius"/>
    </source>
</evidence>
<gene>
    <name evidence="4" type="primary">LOC105040143</name>
</gene>
<keyword evidence="3" id="KW-1185">Reference proteome</keyword>
<keyword evidence="2" id="KW-0812">Transmembrane</keyword>
<accession>A0A6I9QXK7</accession>
<name>A0A6I9QXK7_ELAGV</name>
<evidence type="ECO:0000256" key="1">
    <source>
        <dbReference type="SAM" id="MobiDB-lite"/>
    </source>
</evidence>
<dbReference type="KEGG" id="egu:105040143"/>
<reference evidence="4" key="1">
    <citation type="submission" date="2025-08" db="UniProtKB">
        <authorList>
            <consortium name="RefSeq"/>
        </authorList>
    </citation>
    <scope>IDENTIFICATION</scope>
</reference>
<dbReference type="Proteomes" id="UP000504607">
    <property type="component" value="Chromosome 2"/>
</dbReference>
<dbReference type="PANTHER" id="PTHR35490">
    <property type="entry name" value="BACTERIOPHAGE N4 ADSORPTION B PROTEIN"/>
    <property type="match status" value="1"/>
</dbReference>
<dbReference type="PANTHER" id="PTHR35490:SF3">
    <property type="entry name" value="(WILD MALAYSIAN BANANA) HYPOTHETICAL PROTEIN"/>
    <property type="match status" value="1"/>
</dbReference>
<feature type="compositionally biased region" description="Low complexity" evidence="1">
    <location>
        <begin position="68"/>
        <end position="79"/>
    </location>
</feature>
<feature type="compositionally biased region" description="Low complexity" evidence="1">
    <location>
        <begin position="31"/>
        <end position="43"/>
    </location>
</feature>
<keyword evidence="2" id="KW-0472">Membrane</keyword>
<feature type="compositionally biased region" description="Acidic residues" evidence="1">
    <location>
        <begin position="149"/>
        <end position="161"/>
    </location>
</feature>
<proteinExistence type="predicted"/>
<feature type="transmembrane region" description="Helical" evidence="2">
    <location>
        <begin position="360"/>
        <end position="381"/>
    </location>
</feature>
<evidence type="ECO:0000313" key="4">
    <source>
        <dbReference type="RefSeq" id="XP_010914848.2"/>
    </source>
</evidence>
<dbReference type="GeneID" id="105040143"/>
<organism evidence="3 4">
    <name type="scientific">Elaeis guineensis var. tenera</name>
    <name type="common">Oil palm</name>
    <dbReference type="NCBI Taxonomy" id="51953"/>
    <lineage>
        <taxon>Eukaryota</taxon>
        <taxon>Viridiplantae</taxon>
        <taxon>Streptophyta</taxon>
        <taxon>Embryophyta</taxon>
        <taxon>Tracheophyta</taxon>
        <taxon>Spermatophyta</taxon>
        <taxon>Magnoliopsida</taxon>
        <taxon>Liliopsida</taxon>
        <taxon>Arecaceae</taxon>
        <taxon>Arecoideae</taxon>
        <taxon>Cocoseae</taxon>
        <taxon>Elaeidinae</taxon>
        <taxon>Elaeis</taxon>
    </lineage>
</organism>
<feature type="region of interest" description="Disordered" evidence="1">
    <location>
        <begin position="385"/>
        <end position="408"/>
    </location>
</feature>
<dbReference type="InParanoid" id="A0A6I9QXK7"/>
<feature type="region of interest" description="Disordered" evidence="1">
    <location>
        <begin position="13"/>
        <end position="99"/>
    </location>
</feature>
<protein>
    <submittedName>
        <fullName evidence="4">Uncharacterized protein LOC105040143</fullName>
    </submittedName>
</protein>
<dbReference type="RefSeq" id="XP_010914848.2">
    <property type="nucleotide sequence ID" value="XM_010916546.2"/>
</dbReference>
<feature type="region of interest" description="Disordered" evidence="1">
    <location>
        <begin position="136"/>
        <end position="178"/>
    </location>
</feature>
<sequence length="408" mass="45180">MPTMTAIALERLLEPNADRSAPQKPKPPIPHRTTTTTFAASDPTPLPPPRPYFISPALYATPDPAALPDSTPTSISPSPYVVNRKGRRGPRPLATAAPTNRLDGFEIPDVPLAGMTTEVGGLADEEAGLTANCSVEKQQENGDKNQQHEEEEAEEEEDDDGKDNFLDPQDSRSVASSCSARFGNQSRLWNQSEFYDAAEEFFSDGSASYSSPSLGTNPEIELPALRLNLLEEIHRRKIAEEALLHMQNEWNRTAKYLSQVGVSFPVIQHAEDVQVEINSAAICQEITVSRFVSEAIERGLVRAEAEAAAEEVIHSKNHEISRLRDRLQYYEAVNREMSQRNQEIVELARQQRLRRKRWRWLWSCIGLSITIGASLLAYSYVPHSGKDSLTTSCPDAPPGTGGSMENES</sequence>
<dbReference type="AlphaFoldDB" id="A0A6I9QXK7"/>
<evidence type="ECO:0000313" key="3">
    <source>
        <dbReference type="Proteomes" id="UP000504607"/>
    </source>
</evidence>
<feature type="compositionally biased region" description="Basic and acidic residues" evidence="1">
    <location>
        <begin position="137"/>
        <end position="148"/>
    </location>
</feature>
<keyword evidence="2" id="KW-1133">Transmembrane helix</keyword>